<dbReference type="FunCoup" id="A0A2R6QR23">
    <property type="interactions" value="858"/>
</dbReference>
<name>A0A2R6QR23_ACTCC</name>
<sequence length="197" mass="21775">MEMASALSIFPSPTLKSSLSSLYNSSSSTGTWVSDSFSYRHGTHSIRASSFNHSHIGPPILNKRNESIYPSLHHFSSSFNRLICKAEYKFPDPIPEFAETETEKFRDHLMKKLTKKDLYGDSVEEVVGICSEIFSTFLHTEYGGPGTLLVVPFIDMADALNEQGLPGGPQAASAAVKWATDHVDKDWKEWTGGNGNQ</sequence>
<dbReference type="PANTHER" id="PTHR35987">
    <property type="entry name" value="PROTEIN PLASTID REDOX INSENSITIVE 2, CHLOROPLASTIC-RELATED"/>
    <property type="match status" value="1"/>
</dbReference>
<dbReference type="AlphaFoldDB" id="A0A2R6QR23"/>
<dbReference type="Proteomes" id="UP000241394">
    <property type="component" value="Chromosome LG13"/>
</dbReference>
<dbReference type="GO" id="GO:0010468">
    <property type="term" value="P:regulation of gene expression"/>
    <property type="evidence" value="ECO:0007669"/>
    <property type="project" value="InterPro"/>
</dbReference>
<evidence type="ECO:0000313" key="1">
    <source>
        <dbReference type="EMBL" id="PSS13569.1"/>
    </source>
</evidence>
<keyword evidence="2" id="KW-1185">Reference proteome</keyword>
<dbReference type="InterPro" id="IPR039349">
    <property type="entry name" value="PRIN2"/>
</dbReference>
<comment type="caution">
    <text evidence="1">The sequence shown here is derived from an EMBL/GenBank/DDBJ whole genome shotgun (WGS) entry which is preliminary data.</text>
</comment>
<dbReference type="STRING" id="1590841.A0A2R6QR23"/>
<dbReference type="EMBL" id="NKQK01000013">
    <property type="protein sequence ID" value="PSS13569.1"/>
    <property type="molecule type" value="Genomic_DNA"/>
</dbReference>
<reference evidence="1 2" key="1">
    <citation type="submission" date="2017-07" db="EMBL/GenBank/DDBJ databases">
        <title>An improved, manually edited Actinidia chinensis var. chinensis (kiwifruit) genome highlights the challenges associated with draft genomes and gene prediction in plants.</title>
        <authorList>
            <person name="Pilkington S."/>
            <person name="Crowhurst R."/>
            <person name="Hilario E."/>
            <person name="Nardozza S."/>
            <person name="Fraser L."/>
            <person name="Peng Y."/>
            <person name="Gunaseelan K."/>
            <person name="Simpson R."/>
            <person name="Tahir J."/>
            <person name="Deroles S."/>
            <person name="Templeton K."/>
            <person name="Luo Z."/>
            <person name="Davy M."/>
            <person name="Cheng C."/>
            <person name="Mcneilage M."/>
            <person name="Scaglione D."/>
            <person name="Liu Y."/>
            <person name="Zhang Q."/>
            <person name="Datson P."/>
            <person name="De Silva N."/>
            <person name="Gardiner S."/>
            <person name="Bassett H."/>
            <person name="Chagne D."/>
            <person name="Mccallum J."/>
            <person name="Dzierzon H."/>
            <person name="Deng C."/>
            <person name="Wang Y.-Y."/>
            <person name="Barron N."/>
            <person name="Manako K."/>
            <person name="Bowen J."/>
            <person name="Foster T."/>
            <person name="Erridge Z."/>
            <person name="Tiffin H."/>
            <person name="Waite C."/>
            <person name="Davies K."/>
            <person name="Grierson E."/>
            <person name="Laing W."/>
            <person name="Kirk R."/>
            <person name="Chen X."/>
            <person name="Wood M."/>
            <person name="Montefiori M."/>
            <person name="Brummell D."/>
            <person name="Schwinn K."/>
            <person name="Catanach A."/>
            <person name="Fullerton C."/>
            <person name="Li D."/>
            <person name="Meiyalaghan S."/>
            <person name="Nieuwenhuizen N."/>
            <person name="Read N."/>
            <person name="Prakash R."/>
            <person name="Hunter D."/>
            <person name="Zhang H."/>
            <person name="Mckenzie M."/>
            <person name="Knabel M."/>
            <person name="Harris A."/>
            <person name="Allan A."/>
            <person name="Chen A."/>
            <person name="Janssen B."/>
            <person name="Plunkett B."/>
            <person name="Dwamena C."/>
            <person name="Voogd C."/>
            <person name="Leif D."/>
            <person name="Lafferty D."/>
            <person name="Souleyre E."/>
            <person name="Varkonyi-Gasic E."/>
            <person name="Gambi F."/>
            <person name="Hanley J."/>
            <person name="Yao J.-L."/>
            <person name="Cheung J."/>
            <person name="David K."/>
            <person name="Warren B."/>
            <person name="Marsh K."/>
            <person name="Snowden K."/>
            <person name="Lin-Wang K."/>
            <person name="Brian L."/>
            <person name="Martinez-Sanchez M."/>
            <person name="Wang M."/>
            <person name="Ileperuma N."/>
            <person name="Macnee N."/>
            <person name="Campin R."/>
            <person name="Mcatee P."/>
            <person name="Drummond R."/>
            <person name="Espley R."/>
            <person name="Ireland H."/>
            <person name="Wu R."/>
            <person name="Atkinson R."/>
            <person name="Karunairetnam S."/>
            <person name="Bulley S."/>
            <person name="Chunkath S."/>
            <person name="Hanley Z."/>
            <person name="Storey R."/>
            <person name="Thrimawithana A."/>
            <person name="Thomson S."/>
            <person name="David C."/>
            <person name="Testolin R."/>
        </authorList>
    </citation>
    <scope>NUCLEOTIDE SEQUENCE [LARGE SCALE GENOMIC DNA]</scope>
    <source>
        <strain evidence="2">cv. Red5</strain>
        <tissue evidence="1">Young leaf</tissue>
    </source>
</reference>
<dbReference type="PANTHER" id="PTHR35987:SF2">
    <property type="entry name" value="PROTEIN PLASTID REDOX INSENSITIVE 2, CHLOROPLASTIC"/>
    <property type="match status" value="1"/>
</dbReference>
<dbReference type="InParanoid" id="A0A2R6QR23"/>
<organism evidence="1 2">
    <name type="scientific">Actinidia chinensis var. chinensis</name>
    <name type="common">Chinese soft-hair kiwi</name>
    <dbReference type="NCBI Taxonomy" id="1590841"/>
    <lineage>
        <taxon>Eukaryota</taxon>
        <taxon>Viridiplantae</taxon>
        <taxon>Streptophyta</taxon>
        <taxon>Embryophyta</taxon>
        <taxon>Tracheophyta</taxon>
        <taxon>Spermatophyta</taxon>
        <taxon>Magnoliopsida</taxon>
        <taxon>eudicotyledons</taxon>
        <taxon>Gunneridae</taxon>
        <taxon>Pentapetalae</taxon>
        <taxon>asterids</taxon>
        <taxon>Ericales</taxon>
        <taxon>Actinidiaceae</taxon>
        <taxon>Actinidia</taxon>
    </lineage>
</organism>
<dbReference type="Gramene" id="PSS13569">
    <property type="protein sequence ID" value="PSS13569"/>
    <property type="gene ID" value="CEY00_Acc14180"/>
</dbReference>
<evidence type="ECO:0000313" key="2">
    <source>
        <dbReference type="Proteomes" id="UP000241394"/>
    </source>
</evidence>
<proteinExistence type="predicted"/>
<gene>
    <name evidence="1" type="ORF">CEY00_Acc14180</name>
</gene>
<accession>A0A2R6QR23</accession>
<protein>
    <submittedName>
        <fullName evidence="1">Protein PLASTID REDOX INSENSITIVE 2 like</fullName>
    </submittedName>
</protein>
<dbReference type="OrthoDB" id="1924990at2759"/>
<reference evidence="2" key="2">
    <citation type="journal article" date="2018" name="BMC Genomics">
        <title>A manually annotated Actinidia chinensis var. chinensis (kiwifruit) genome highlights the challenges associated with draft genomes and gene prediction in plants.</title>
        <authorList>
            <person name="Pilkington S.M."/>
            <person name="Crowhurst R."/>
            <person name="Hilario E."/>
            <person name="Nardozza S."/>
            <person name="Fraser L."/>
            <person name="Peng Y."/>
            <person name="Gunaseelan K."/>
            <person name="Simpson R."/>
            <person name="Tahir J."/>
            <person name="Deroles S.C."/>
            <person name="Templeton K."/>
            <person name="Luo Z."/>
            <person name="Davy M."/>
            <person name="Cheng C."/>
            <person name="McNeilage M."/>
            <person name="Scaglione D."/>
            <person name="Liu Y."/>
            <person name="Zhang Q."/>
            <person name="Datson P."/>
            <person name="De Silva N."/>
            <person name="Gardiner S.E."/>
            <person name="Bassett H."/>
            <person name="Chagne D."/>
            <person name="McCallum J."/>
            <person name="Dzierzon H."/>
            <person name="Deng C."/>
            <person name="Wang Y.Y."/>
            <person name="Barron L."/>
            <person name="Manako K."/>
            <person name="Bowen J."/>
            <person name="Foster T.M."/>
            <person name="Erridge Z.A."/>
            <person name="Tiffin H."/>
            <person name="Waite C.N."/>
            <person name="Davies K.M."/>
            <person name="Grierson E.P."/>
            <person name="Laing W.A."/>
            <person name="Kirk R."/>
            <person name="Chen X."/>
            <person name="Wood M."/>
            <person name="Montefiori M."/>
            <person name="Brummell D.A."/>
            <person name="Schwinn K.E."/>
            <person name="Catanach A."/>
            <person name="Fullerton C."/>
            <person name="Li D."/>
            <person name="Meiyalaghan S."/>
            <person name="Nieuwenhuizen N."/>
            <person name="Read N."/>
            <person name="Prakash R."/>
            <person name="Hunter D."/>
            <person name="Zhang H."/>
            <person name="McKenzie M."/>
            <person name="Knabel M."/>
            <person name="Harris A."/>
            <person name="Allan A.C."/>
            <person name="Gleave A."/>
            <person name="Chen A."/>
            <person name="Janssen B.J."/>
            <person name="Plunkett B."/>
            <person name="Ampomah-Dwamena C."/>
            <person name="Voogd C."/>
            <person name="Leif D."/>
            <person name="Lafferty D."/>
            <person name="Souleyre E.J.F."/>
            <person name="Varkonyi-Gasic E."/>
            <person name="Gambi F."/>
            <person name="Hanley J."/>
            <person name="Yao J.L."/>
            <person name="Cheung J."/>
            <person name="David K.M."/>
            <person name="Warren B."/>
            <person name="Marsh K."/>
            <person name="Snowden K.C."/>
            <person name="Lin-Wang K."/>
            <person name="Brian L."/>
            <person name="Martinez-Sanchez M."/>
            <person name="Wang M."/>
            <person name="Ileperuma N."/>
            <person name="Macnee N."/>
            <person name="Campin R."/>
            <person name="McAtee P."/>
            <person name="Drummond R.S.M."/>
            <person name="Espley R.V."/>
            <person name="Ireland H.S."/>
            <person name="Wu R."/>
            <person name="Atkinson R.G."/>
            <person name="Karunairetnam S."/>
            <person name="Bulley S."/>
            <person name="Chunkath S."/>
            <person name="Hanley Z."/>
            <person name="Storey R."/>
            <person name="Thrimawithana A.H."/>
            <person name="Thomson S."/>
            <person name="David C."/>
            <person name="Testolin R."/>
            <person name="Huang H."/>
            <person name="Hellens R.P."/>
            <person name="Schaffer R.J."/>
        </authorList>
    </citation>
    <scope>NUCLEOTIDE SEQUENCE [LARGE SCALE GENOMIC DNA]</scope>
    <source>
        <strain evidence="2">cv. Red5</strain>
    </source>
</reference>